<dbReference type="Proteomes" id="UP000034613">
    <property type="component" value="Unassembled WGS sequence"/>
</dbReference>
<gene>
    <name evidence="2" type="ORF">UU03_C0007G0006</name>
</gene>
<evidence type="ECO:0000259" key="1">
    <source>
        <dbReference type="Pfam" id="PF18915"/>
    </source>
</evidence>
<protein>
    <recommendedName>
        <fullName evidence="1">DUF5667 domain-containing protein</fullName>
    </recommendedName>
</protein>
<reference evidence="2 3" key="1">
    <citation type="journal article" date="2015" name="Nature">
        <title>rRNA introns, odd ribosomes, and small enigmatic genomes across a large radiation of phyla.</title>
        <authorList>
            <person name="Brown C.T."/>
            <person name="Hug L.A."/>
            <person name="Thomas B.C."/>
            <person name="Sharon I."/>
            <person name="Castelle C.J."/>
            <person name="Singh A."/>
            <person name="Wilkins M.J."/>
            <person name="Williams K.H."/>
            <person name="Banfield J.F."/>
        </authorList>
    </citation>
    <scope>NUCLEOTIDE SEQUENCE [LARGE SCALE GENOMIC DNA]</scope>
</reference>
<accession>A0A0G0SEW5</accession>
<evidence type="ECO:0000313" key="2">
    <source>
        <dbReference type="EMBL" id="KKR63319.1"/>
    </source>
</evidence>
<dbReference type="AlphaFoldDB" id="A0A0G0SEW5"/>
<sequence>MIRRLVVILSSLSLAFSILFTSLFRVSSVNYSFHLEREVKAETVEKVEKKEIAYALAHPGGILPDSPLWVIKAIRDKIWLISSTNPSKKADLLLLLADKRLAGSKILFERGKAEIAYSSLTKAEKYLDEAAKVAYENSQKGIDTSSFYSRLSLASLKHRQVMGEMVELAPEDARPQVIKILGYPENIYNQTKELLLSRGLTPPESPFAGQ</sequence>
<dbReference type="Pfam" id="PF18915">
    <property type="entry name" value="DUF5667"/>
    <property type="match status" value="1"/>
</dbReference>
<evidence type="ECO:0000313" key="3">
    <source>
        <dbReference type="Proteomes" id="UP000034613"/>
    </source>
</evidence>
<dbReference type="EMBL" id="LBZB01000007">
    <property type="protein sequence ID" value="KKR63319.1"/>
    <property type="molecule type" value="Genomic_DNA"/>
</dbReference>
<dbReference type="InterPro" id="IPR043725">
    <property type="entry name" value="DUF5667"/>
</dbReference>
<organism evidence="2 3">
    <name type="scientific">Candidatus Woesebacteria bacterium GW2011_GWA1_40_45</name>
    <dbReference type="NCBI Taxonomy" id="1618554"/>
    <lineage>
        <taxon>Bacteria</taxon>
        <taxon>Candidatus Woeseibacteriota</taxon>
    </lineage>
</organism>
<proteinExistence type="predicted"/>
<feature type="domain" description="DUF5667" evidence="1">
    <location>
        <begin position="61"/>
        <end position="160"/>
    </location>
</feature>
<comment type="caution">
    <text evidence="2">The sequence shown here is derived from an EMBL/GenBank/DDBJ whole genome shotgun (WGS) entry which is preliminary data.</text>
</comment>
<name>A0A0G0SEW5_9BACT</name>